<dbReference type="SUPFAM" id="SSF55729">
    <property type="entry name" value="Acyl-CoA N-acyltransferases (Nat)"/>
    <property type="match status" value="1"/>
</dbReference>
<dbReference type="CDD" id="cd04301">
    <property type="entry name" value="NAT_SF"/>
    <property type="match status" value="1"/>
</dbReference>
<dbReference type="Pfam" id="PF13302">
    <property type="entry name" value="Acetyltransf_3"/>
    <property type="match status" value="1"/>
</dbReference>
<gene>
    <name evidence="2" type="ORF">C6Y14_24950</name>
</gene>
<organism evidence="2 3">
    <name type="scientific">Streptomyces dioscori</name>
    <dbReference type="NCBI Taxonomy" id="2109333"/>
    <lineage>
        <taxon>Bacteria</taxon>
        <taxon>Bacillati</taxon>
        <taxon>Actinomycetota</taxon>
        <taxon>Actinomycetes</taxon>
        <taxon>Kitasatosporales</taxon>
        <taxon>Streptomycetaceae</taxon>
        <taxon>Streptomyces</taxon>
        <taxon>Streptomyces aurantiacus group</taxon>
    </lineage>
</organism>
<dbReference type="GO" id="GO:0008999">
    <property type="term" value="F:protein-N-terminal-alanine acetyltransferase activity"/>
    <property type="evidence" value="ECO:0007669"/>
    <property type="project" value="TreeGrafter"/>
</dbReference>
<dbReference type="InterPro" id="IPR000182">
    <property type="entry name" value="GNAT_dom"/>
</dbReference>
<feature type="domain" description="N-acetyltransferase" evidence="1">
    <location>
        <begin position="20"/>
        <end position="173"/>
    </location>
</feature>
<protein>
    <submittedName>
        <fullName evidence="2">GNAT family N-acetyltransferase</fullName>
    </submittedName>
</protein>
<evidence type="ECO:0000313" key="3">
    <source>
        <dbReference type="Proteomes" id="UP000240429"/>
    </source>
</evidence>
<dbReference type="Gene3D" id="3.40.630.30">
    <property type="match status" value="1"/>
</dbReference>
<keyword evidence="3" id="KW-1185">Reference proteome</keyword>
<comment type="caution">
    <text evidence="2">The sequence shown here is derived from an EMBL/GenBank/DDBJ whole genome shotgun (WGS) entry which is preliminary data.</text>
</comment>
<dbReference type="Proteomes" id="UP000240429">
    <property type="component" value="Unassembled WGS sequence"/>
</dbReference>
<accession>A0A2P8Q3C2</accession>
<dbReference type="RefSeq" id="WP_107019054.1">
    <property type="nucleotide sequence ID" value="NZ_KZ679047.1"/>
</dbReference>
<name>A0A2P8Q3C2_9ACTN</name>
<dbReference type="OrthoDB" id="3829771at2"/>
<dbReference type="InterPro" id="IPR051908">
    <property type="entry name" value="Ribosomal_N-acetyltransferase"/>
</dbReference>
<dbReference type="PANTHER" id="PTHR43441">
    <property type="entry name" value="RIBOSOMAL-PROTEIN-SERINE ACETYLTRANSFERASE"/>
    <property type="match status" value="1"/>
</dbReference>
<dbReference type="GO" id="GO:1990189">
    <property type="term" value="F:protein N-terminal-serine acetyltransferase activity"/>
    <property type="evidence" value="ECO:0007669"/>
    <property type="project" value="TreeGrafter"/>
</dbReference>
<evidence type="ECO:0000259" key="1">
    <source>
        <dbReference type="PROSITE" id="PS51186"/>
    </source>
</evidence>
<evidence type="ECO:0000313" key="2">
    <source>
        <dbReference type="EMBL" id="PSM40733.1"/>
    </source>
</evidence>
<reference evidence="2 3" key="1">
    <citation type="submission" date="2018-03" db="EMBL/GenBank/DDBJ databases">
        <title>Streptomyces dioscori sp. nov., a novel endophytic actinobacterium isolated from bulbil of Dioscorea bulbifera L.</title>
        <authorList>
            <person name="Zhikuan W."/>
        </authorList>
    </citation>
    <scope>NUCLEOTIDE SEQUENCE [LARGE SCALE GENOMIC DNA]</scope>
    <source>
        <strain evidence="2 3">A217</strain>
    </source>
</reference>
<proteinExistence type="predicted"/>
<dbReference type="InterPro" id="IPR016181">
    <property type="entry name" value="Acyl_CoA_acyltransferase"/>
</dbReference>
<dbReference type="PANTHER" id="PTHR43441:SF10">
    <property type="entry name" value="ACETYLTRANSFERASE"/>
    <property type="match status" value="1"/>
</dbReference>
<sequence length="199" mass="21290">MDSPLTLDAPSQLRLQGEGVHLREWSEDDLDALIALYDDPEIARWTPVASPFDLPAARVYRAEARAARAQGRKVQLAITTDGGPPRGEVLLFPSKADERDAEIAYGVGAAHRGRGLASRAVRLLAAYALGRTGARRVVLCIEEANAASAAVALRAGFVLTDDEPLLRMSRGRETALRTWSLTSTPLSARFSASAGEPAS</sequence>
<keyword evidence="2" id="KW-0808">Transferase</keyword>
<dbReference type="PROSITE" id="PS51186">
    <property type="entry name" value="GNAT"/>
    <property type="match status" value="1"/>
</dbReference>
<dbReference type="EMBL" id="PYBJ01000017">
    <property type="protein sequence ID" value="PSM40733.1"/>
    <property type="molecule type" value="Genomic_DNA"/>
</dbReference>
<dbReference type="AlphaFoldDB" id="A0A2P8Q3C2"/>
<dbReference type="GO" id="GO:0005737">
    <property type="term" value="C:cytoplasm"/>
    <property type="evidence" value="ECO:0007669"/>
    <property type="project" value="TreeGrafter"/>
</dbReference>